<protein>
    <submittedName>
        <fullName evidence="2">Permease of the drug/metabolite transporter (DMT) superfamily</fullName>
    </submittedName>
</protein>
<gene>
    <name evidence="2" type="ORF">MNBD_CHLOROFLEXI01-4158</name>
</gene>
<proteinExistence type="predicted"/>
<dbReference type="AlphaFoldDB" id="A0A3B0UX31"/>
<organism evidence="2">
    <name type="scientific">hydrothermal vent metagenome</name>
    <dbReference type="NCBI Taxonomy" id="652676"/>
    <lineage>
        <taxon>unclassified sequences</taxon>
        <taxon>metagenomes</taxon>
        <taxon>ecological metagenomes</taxon>
    </lineage>
</organism>
<reference evidence="2" key="1">
    <citation type="submission" date="2018-06" db="EMBL/GenBank/DDBJ databases">
        <authorList>
            <person name="Zhirakovskaya E."/>
        </authorList>
    </citation>
    <scope>NUCLEOTIDE SEQUENCE</scope>
</reference>
<keyword evidence="1" id="KW-1133">Transmembrane helix</keyword>
<name>A0A3B0UX31_9ZZZZ</name>
<accession>A0A3B0UX31</accession>
<feature type="transmembrane region" description="Helical" evidence="1">
    <location>
        <begin position="38"/>
        <end position="56"/>
    </location>
</feature>
<dbReference type="EMBL" id="UOEU01000586">
    <property type="protein sequence ID" value="VAW35471.1"/>
    <property type="molecule type" value="Genomic_DNA"/>
</dbReference>
<feature type="transmembrane region" description="Helical" evidence="1">
    <location>
        <begin position="89"/>
        <end position="110"/>
    </location>
</feature>
<sequence>MQKRSSIIVGAVLILVGTLFLLAQIFPSIGINLAIGRQWPLIVVSVGGLLILSAFLGAPPLAIPGSIVAGIGTILYVQNFTGAWSSWSYIWTLIPGFVGIGMLISGLLGHQRRAMWREGSRLLLISFILLLVFGAFFNGFGGLGRYWPVLLIASGLWMLWPRRRTSRPPTSKEKI</sequence>
<feature type="transmembrane region" description="Helical" evidence="1">
    <location>
        <begin position="7"/>
        <end position="26"/>
    </location>
</feature>
<keyword evidence="1" id="KW-0472">Membrane</keyword>
<feature type="transmembrane region" description="Helical" evidence="1">
    <location>
        <begin position="61"/>
        <end position="77"/>
    </location>
</feature>
<evidence type="ECO:0000313" key="2">
    <source>
        <dbReference type="EMBL" id="VAW35471.1"/>
    </source>
</evidence>
<keyword evidence="1" id="KW-0812">Transmembrane</keyword>
<evidence type="ECO:0000256" key="1">
    <source>
        <dbReference type="SAM" id="Phobius"/>
    </source>
</evidence>
<feature type="transmembrane region" description="Helical" evidence="1">
    <location>
        <begin position="122"/>
        <end position="140"/>
    </location>
</feature>